<organism evidence="1 2">
    <name type="scientific">Hoylesella timonensis CRIS 5C-B1</name>
    <dbReference type="NCBI Taxonomy" id="679189"/>
    <lineage>
        <taxon>Bacteria</taxon>
        <taxon>Pseudomonadati</taxon>
        <taxon>Bacteroidota</taxon>
        <taxon>Bacteroidia</taxon>
        <taxon>Bacteroidales</taxon>
        <taxon>Prevotellaceae</taxon>
        <taxon>Hoylesella</taxon>
    </lineage>
</organism>
<dbReference type="RefSeq" id="WP_008122628.1">
    <property type="nucleotide sequence ID" value="NZ_ADEF01000013.1"/>
</dbReference>
<dbReference type="EMBL" id="ADEF01000013">
    <property type="protein sequence ID" value="EFA98158.1"/>
    <property type="molecule type" value="Genomic_DNA"/>
</dbReference>
<gene>
    <name evidence="1" type="ORF">HMPREF9019_0934</name>
</gene>
<dbReference type="Pfam" id="PF14284">
    <property type="entry name" value="PcfJ"/>
    <property type="match status" value="1"/>
</dbReference>
<evidence type="ECO:0000313" key="1">
    <source>
        <dbReference type="EMBL" id="EFA98158.1"/>
    </source>
</evidence>
<protein>
    <recommendedName>
        <fullName evidence="3">PcfJ-like protein</fullName>
    </recommendedName>
</protein>
<keyword evidence="2" id="KW-1185">Reference proteome</keyword>
<name>D1VXJ8_9BACT</name>
<dbReference type="AlphaFoldDB" id="D1VXJ8"/>
<reference evidence="1 2" key="1">
    <citation type="submission" date="2009-12" db="EMBL/GenBank/DDBJ databases">
        <title>Genome Sequence of Prevotella timonensis CRIS 5C-B1.</title>
        <authorList>
            <person name="Durkin A.S."/>
            <person name="Madupu R."/>
            <person name="Torralba M."/>
            <person name="Methe B."/>
            <person name="Sutton G."/>
            <person name="Strausberg R.L."/>
            <person name="Nelson K.E."/>
        </authorList>
    </citation>
    <scope>NUCLEOTIDE SEQUENCE [LARGE SCALE GENOMIC DNA]</scope>
    <source>
        <strain evidence="1 2">CRIS 5C-B1</strain>
    </source>
</reference>
<comment type="caution">
    <text evidence="1">The sequence shown here is derived from an EMBL/GenBank/DDBJ whole genome shotgun (WGS) entry which is preliminary data.</text>
</comment>
<dbReference type="Proteomes" id="UP000004001">
    <property type="component" value="Unassembled WGS sequence"/>
</dbReference>
<dbReference type="InterPro" id="IPR025586">
    <property type="entry name" value="PcfJ"/>
</dbReference>
<evidence type="ECO:0008006" key="3">
    <source>
        <dbReference type="Google" id="ProtNLM"/>
    </source>
</evidence>
<proteinExistence type="predicted"/>
<sequence>MKPRNKIQREVVAISAKIPPITDKQREWGINHSYTAKERTYEKTMYRYFVISSRVKNWQVCRFFQIRKQRQLYEVIEPVRLWFSADGHMEIEAMNRFCMSGMLDIWLVGSDLSLKPVPALYKDYTQMLPISVSKITSALPILKRNGLKGSFHNMQPRDVIEGLLKNNMFETLWKCKQYSLLHALAYNWDRDYNDTDKMAAVKIVLRHGYKVTDGRIWLDMIDMLQRSQKDIRNPKFLCPYDLEKAHDEAMNMYHKYEERQRKIAERKKLLEDRKAAKEYEIARKCFMGFKLTDGTIVIQVLPTVNAVMKEGEVMHHCVFAAGYYKRLDSLLLTAKVNGERAETIEVDLKRYKLVQSRGVCNQNSKYHDKIVNLVNENMNIIRKFNQVV</sequence>
<evidence type="ECO:0000313" key="2">
    <source>
        <dbReference type="Proteomes" id="UP000004001"/>
    </source>
</evidence>
<dbReference type="eggNOG" id="ENOG502Z9FZ">
    <property type="taxonomic scope" value="Bacteria"/>
</dbReference>
<accession>D1VXJ8</accession>